<evidence type="ECO:0000313" key="12">
    <source>
        <dbReference type="Proteomes" id="UP001152320"/>
    </source>
</evidence>
<dbReference type="PANTHER" id="PTHR15071:SF0">
    <property type="entry name" value="MANNOSE 6-PHOSPHATE RECEPTOR-LIKE PROTEIN 1"/>
    <property type="match status" value="1"/>
</dbReference>
<dbReference type="Proteomes" id="UP001152320">
    <property type="component" value="Chromosome 18"/>
</dbReference>
<evidence type="ECO:0000256" key="8">
    <source>
        <dbReference type="ARBA" id="ARBA00023180"/>
    </source>
</evidence>
<evidence type="ECO:0000256" key="6">
    <source>
        <dbReference type="ARBA" id="ARBA00023136"/>
    </source>
</evidence>
<keyword evidence="12" id="KW-1185">Reference proteome</keyword>
<evidence type="ECO:0000256" key="7">
    <source>
        <dbReference type="ARBA" id="ARBA00023157"/>
    </source>
</evidence>
<feature type="domain" description="MRH" evidence="10">
    <location>
        <begin position="14"/>
        <end position="152"/>
    </location>
</feature>
<feature type="transmembrane region" description="Helical" evidence="9">
    <location>
        <begin position="163"/>
        <end position="187"/>
    </location>
</feature>
<keyword evidence="3 9" id="KW-0812">Transmembrane</keyword>
<dbReference type="PANTHER" id="PTHR15071">
    <property type="entry name" value="MANNOSE-6-PHOSPHATE RECEPTOR FAMILY MEMBER"/>
    <property type="match status" value="1"/>
</dbReference>
<keyword evidence="8" id="KW-0325">Glycoprotein</keyword>
<dbReference type="AlphaFoldDB" id="A0A9Q0YMQ5"/>
<protein>
    <submittedName>
        <fullName evidence="11">Cation-dependent mannose-6-phosphate receptor</fullName>
    </submittedName>
</protein>
<keyword evidence="5 9" id="KW-1133">Transmembrane helix</keyword>
<evidence type="ECO:0000256" key="3">
    <source>
        <dbReference type="ARBA" id="ARBA00022692"/>
    </source>
</evidence>
<evidence type="ECO:0000256" key="9">
    <source>
        <dbReference type="SAM" id="Phobius"/>
    </source>
</evidence>
<evidence type="ECO:0000256" key="5">
    <source>
        <dbReference type="ARBA" id="ARBA00022989"/>
    </source>
</evidence>
<dbReference type="Pfam" id="PF02157">
    <property type="entry name" value="Man-6-P_recep"/>
    <property type="match status" value="1"/>
</dbReference>
<dbReference type="Gene3D" id="2.70.130.10">
    <property type="entry name" value="Mannose-6-phosphate receptor binding domain"/>
    <property type="match status" value="1"/>
</dbReference>
<dbReference type="EMBL" id="JAIZAY010000018">
    <property type="protein sequence ID" value="KAJ8025222.1"/>
    <property type="molecule type" value="Genomic_DNA"/>
</dbReference>
<keyword evidence="11" id="KW-0675">Receptor</keyword>
<gene>
    <name evidence="11" type="ORF">HOLleu_35368</name>
</gene>
<dbReference type="PROSITE" id="PS51914">
    <property type="entry name" value="MRH"/>
    <property type="match status" value="1"/>
</dbReference>
<keyword evidence="2" id="KW-0813">Transport</keyword>
<sequence length="235" mass="25496">MCSGQGTCVMQGPCKCQYLDGSVIDLERIAKKGSFAFPYQAPTTVGTNFVYAYNPCFPVTDTENCKDVAACQQDTNSKQRYSIGDAIPSGFFGSDSSITIGYTSTDQHGSNKYLTVNLVCDQSVKTPKFEVKGETSTNFYEYTLTSECCCPNGCLGPAPSSGLSFGSILCIIFPCLLVVYLLVGAIFMKFARGASGKEVIPNYSFWSDFPALVKVLTLYICLKCSFFLDASLNII</sequence>
<proteinExistence type="predicted"/>
<reference evidence="11" key="1">
    <citation type="submission" date="2021-10" db="EMBL/GenBank/DDBJ databases">
        <title>Tropical sea cucumber genome reveals ecological adaptation and Cuvierian tubules defense mechanism.</title>
        <authorList>
            <person name="Chen T."/>
        </authorList>
    </citation>
    <scope>NUCLEOTIDE SEQUENCE</scope>
    <source>
        <strain evidence="11">Nanhai2018</strain>
        <tissue evidence="11">Muscle</tissue>
    </source>
</reference>
<evidence type="ECO:0000313" key="11">
    <source>
        <dbReference type="EMBL" id="KAJ8025222.1"/>
    </source>
</evidence>
<organism evidence="11 12">
    <name type="scientific">Holothuria leucospilota</name>
    <name type="common">Black long sea cucumber</name>
    <name type="synonym">Mertensiothuria leucospilota</name>
    <dbReference type="NCBI Taxonomy" id="206669"/>
    <lineage>
        <taxon>Eukaryota</taxon>
        <taxon>Metazoa</taxon>
        <taxon>Echinodermata</taxon>
        <taxon>Eleutherozoa</taxon>
        <taxon>Echinozoa</taxon>
        <taxon>Holothuroidea</taxon>
        <taxon>Aspidochirotacea</taxon>
        <taxon>Aspidochirotida</taxon>
        <taxon>Holothuriidae</taxon>
        <taxon>Holothuria</taxon>
    </lineage>
</organism>
<dbReference type="SUPFAM" id="SSF50911">
    <property type="entry name" value="Mannose 6-phosphate receptor domain"/>
    <property type="match status" value="1"/>
</dbReference>
<keyword evidence="7" id="KW-1015">Disulfide bond</keyword>
<evidence type="ECO:0000259" key="10">
    <source>
        <dbReference type="PROSITE" id="PS51914"/>
    </source>
</evidence>
<comment type="caution">
    <text evidence="11">The sequence shown here is derived from an EMBL/GenBank/DDBJ whole genome shotgun (WGS) entry which is preliminary data.</text>
</comment>
<evidence type="ECO:0000256" key="2">
    <source>
        <dbReference type="ARBA" id="ARBA00022448"/>
    </source>
</evidence>
<keyword evidence="4" id="KW-0732">Signal</keyword>
<name>A0A9Q0YMQ5_HOLLE</name>
<dbReference type="GO" id="GO:0005802">
    <property type="term" value="C:trans-Golgi network"/>
    <property type="evidence" value="ECO:0007669"/>
    <property type="project" value="TreeGrafter"/>
</dbReference>
<comment type="subcellular location">
    <subcellularLocation>
        <location evidence="1">Endomembrane system</location>
    </subcellularLocation>
</comment>
<dbReference type="GO" id="GO:0010008">
    <property type="term" value="C:endosome membrane"/>
    <property type="evidence" value="ECO:0007669"/>
    <property type="project" value="UniProtKB-SubCell"/>
</dbReference>
<evidence type="ECO:0000256" key="4">
    <source>
        <dbReference type="ARBA" id="ARBA00022729"/>
    </source>
</evidence>
<dbReference type="InterPro" id="IPR028927">
    <property type="entry name" value="Man-6-P_rcpt"/>
</dbReference>
<accession>A0A9Q0YMQ5</accession>
<dbReference type="OrthoDB" id="29460at2759"/>
<keyword evidence="6 9" id="KW-0472">Membrane</keyword>
<dbReference type="InterPro" id="IPR009011">
    <property type="entry name" value="Man6P_isomerase_rcpt-bd_dom_sf"/>
</dbReference>
<dbReference type="InterPro" id="IPR044865">
    <property type="entry name" value="MRH_dom"/>
</dbReference>
<dbReference type="GO" id="GO:0000139">
    <property type="term" value="C:Golgi membrane"/>
    <property type="evidence" value="ECO:0007669"/>
    <property type="project" value="UniProtKB-SubCell"/>
</dbReference>
<evidence type="ECO:0000256" key="1">
    <source>
        <dbReference type="ARBA" id="ARBA00004308"/>
    </source>
</evidence>